<evidence type="ECO:0000313" key="1">
    <source>
        <dbReference type="EMBL" id="KRH94502.1"/>
    </source>
</evidence>
<dbReference type="AlphaFoldDB" id="A0A0R0LYU8"/>
<proteinExistence type="predicted"/>
<keyword evidence="2" id="KW-1185">Reference proteome</keyword>
<dbReference type="VEuPathDB" id="MicrosporidiaDB:M153_2360004297"/>
<protein>
    <submittedName>
        <fullName evidence="1">Uncharacterized protein</fullName>
    </submittedName>
</protein>
<name>A0A0R0LYU8_9MICR</name>
<reference evidence="1 2" key="1">
    <citation type="submission" date="2015-07" db="EMBL/GenBank/DDBJ databases">
        <title>The genome of Pseudoloma neurophilia, a relevant intracellular parasite of the zebrafish.</title>
        <authorList>
            <person name="Ndikumana S."/>
            <person name="Pelin A."/>
            <person name="Sanders J."/>
            <person name="Corradi N."/>
        </authorList>
    </citation>
    <scope>NUCLEOTIDE SEQUENCE [LARGE SCALE GENOMIC DNA]</scope>
    <source>
        <strain evidence="1 2">MK1</strain>
    </source>
</reference>
<dbReference type="EMBL" id="LGUB01000065">
    <property type="protein sequence ID" value="KRH94502.1"/>
    <property type="molecule type" value="Genomic_DNA"/>
</dbReference>
<accession>A0A0R0LYU8</accession>
<evidence type="ECO:0000313" key="2">
    <source>
        <dbReference type="Proteomes" id="UP000051530"/>
    </source>
</evidence>
<comment type="caution">
    <text evidence="1">The sequence shown here is derived from an EMBL/GenBank/DDBJ whole genome shotgun (WGS) entry which is preliminary data.</text>
</comment>
<sequence length="67" mass="8004">MTCLFRKPFINDCKIKKTALFSLKLHQCSYEHFTKQQKLLEIVIRPVLLEKNETPFCNKFISSVFEH</sequence>
<dbReference type="Proteomes" id="UP000051530">
    <property type="component" value="Unassembled WGS sequence"/>
</dbReference>
<organism evidence="1 2">
    <name type="scientific">Pseudoloma neurophilia</name>
    <dbReference type="NCBI Taxonomy" id="146866"/>
    <lineage>
        <taxon>Eukaryota</taxon>
        <taxon>Fungi</taxon>
        <taxon>Fungi incertae sedis</taxon>
        <taxon>Microsporidia</taxon>
        <taxon>Pseudoloma</taxon>
    </lineage>
</organism>
<gene>
    <name evidence="1" type="ORF">M153_2360004297</name>
</gene>